<feature type="region of interest" description="Disordered" evidence="1">
    <location>
        <begin position="49"/>
        <end position="77"/>
    </location>
</feature>
<evidence type="ECO:0000256" key="1">
    <source>
        <dbReference type="SAM" id="MobiDB-lite"/>
    </source>
</evidence>
<organism evidence="2 3">
    <name type="scientific">Caenorhabditis japonica</name>
    <dbReference type="NCBI Taxonomy" id="281687"/>
    <lineage>
        <taxon>Eukaryota</taxon>
        <taxon>Metazoa</taxon>
        <taxon>Ecdysozoa</taxon>
        <taxon>Nematoda</taxon>
        <taxon>Chromadorea</taxon>
        <taxon>Rhabditida</taxon>
        <taxon>Rhabditina</taxon>
        <taxon>Rhabditomorpha</taxon>
        <taxon>Rhabditoidea</taxon>
        <taxon>Rhabditidae</taxon>
        <taxon>Peloderinae</taxon>
        <taxon>Caenorhabditis</taxon>
    </lineage>
</organism>
<dbReference type="AlphaFoldDB" id="A0A8R1E884"/>
<dbReference type="Proteomes" id="UP000005237">
    <property type="component" value="Unassembled WGS sequence"/>
</dbReference>
<accession>A0A8R1E884</accession>
<evidence type="ECO:0000313" key="3">
    <source>
        <dbReference type="Proteomes" id="UP000005237"/>
    </source>
</evidence>
<name>A0A8R1E884_CAEJA</name>
<reference evidence="2" key="2">
    <citation type="submission" date="2022-06" db="UniProtKB">
        <authorList>
            <consortium name="EnsemblMetazoa"/>
        </authorList>
    </citation>
    <scope>IDENTIFICATION</scope>
    <source>
        <strain evidence="2">DF5081</strain>
    </source>
</reference>
<reference evidence="3" key="1">
    <citation type="submission" date="2010-08" db="EMBL/GenBank/DDBJ databases">
        <authorList>
            <consortium name="Caenorhabditis japonica Sequencing Consortium"/>
            <person name="Wilson R.K."/>
        </authorList>
    </citation>
    <scope>NUCLEOTIDE SEQUENCE [LARGE SCALE GENOMIC DNA]</scope>
    <source>
        <strain evidence="3">DF5081</strain>
    </source>
</reference>
<evidence type="ECO:0000313" key="2">
    <source>
        <dbReference type="EnsemblMetazoa" id="CJA25912.1"/>
    </source>
</evidence>
<protein>
    <submittedName>
        <fullName evidence="2">Uncharacterized protein</fullName>
    </submittedName>
</protein>
<proteinExistence type="predicted"/>
<dbReference type="EnsemblMetazoa" id="CJA25912.1">
    <property type="protein sequence ID" value="CJA25912.1"/>
    <property type="gene ID" value="WBGene00181484"/>
</dbReference>
<keyword evidence="3" id="KW-1185">Reference proteome</keyword>
<sequence>MSSRSGANSDEIMQYIERLREERRLTDISVQKMEREKSELEGKIEEFTKRKKATDARLQAEKERAERQDRGLKEVSI</sequence>